<proteinExistence type="predicted"/>
<keyword evidence="2" id="KW-1185">Reference proteome</keyword>
<evidence type="ECO:0000313" key="2">
    <source>
        <dbReference type="Proteomes" id="UP001342631"/>
    </source>
</evidence>
<accession>A0ABQ6R5V6</accession>
<sequence>MRLHLVRLRQPLPDGSHRRVRRRELLPQVPQPPDINLLHDDRALLARHLHREHSATAGPQRRVRRLHRRLQVLGVVVAATKDDEVLAPPGDVQLAIRPQEAQVTRAQIRPAVLPGDARLERLARRVLTAPVALGDARPRHPDLAHLAGRAPLQRLRIHDGDALLRQRPATPHQRPRPRLRRAHFLSAVPLQRSA</sequence>
<protein>
    <submittedName>
        <fullName evidence="1">Uncharacterized protein</fullName>
    </submittedName>
</protein>
<comment type="caution">
    <text evidence="1">The sequence shown here is derived from an EMBL/GenBank/DDBJ whole genome shotgun (WGS) entry which is preliminary data.</text>
</comment>
<reference evidence="1 2" key="1">
    <citation type="journal article" date="2024" name="Arch. Microbiol.">
        <title>Corallococcus caeni sp. nov., a novel myxobacterium isolated from activated sludge.</title>
        <authorList>
            <person name="Tomita S."/>
            <person name="Nakai R."/>
            <person name="Kuroda K."/>
            <person name="Kurashita H."/>
            <person name="Hatamoto M."/>
            <person name="Yamaguchi T."/>
            <person name="Narihiro T."/>
        </authorList>
    </citation>
    <scope>NUCLEOTIDE SEQUENCE [LARGE SCALE GENOMIC DNA]</scope>
    <source>
        <strain evidence="1 2">NO1</strain>
    </source>
</reference>
<dbReference type="EMBL" id="BTTX01000014">
    <property type="protein sequence ID" value="GMU11506.1"/>
    <property type="molecule type" value="Genomic_DNA"/>
</dbReference>
<gene>
    <name evidence="1" type="ORF">ASNO1_77600</name>
</gene>
<organism evidence="1 2">
    <name type="scientific">Corallococcus caeni</name>
    <dbReference type="NCBI Taxonomy" id="3082388"/>
    <lineage>
        <taxon>Bacteria</taxon>
        <taxon>Pseudomonadati</taxon>
        <taxon>Myxococcota</taxon>
        <taxon>Myxococcia</taxon>
        <taxon>Myxococcales</taxon>
        <taxon>Cystobacterineae</taxon>
        <taxon>Myxococcaceae</taxon>
        <taxon>Corallococcus</taxon>
    </lineage>
</organism>
<name>A0ABQ6R5V6_9BACT</name>
<evidence type="ECO:0000313" key="1">
    <source>
        <dbReference type="EMBL" id="GMU11506.1"/>
    </source>
</evidence>
<dbReference type="Proteomes" id="UP001342631">
    <property type="component" value="Unassembled WGS sequence"/>
</dbReference>